<evidence type="ECO:0000313" key="10">
    <source>
        <dbReference type="Proteomes" id="UP000190092"/>
    </source>
</evidence>
<dbReference type="InterPro" id="IPR012133">
    <property type="entry name" value="Alpha-hydoxy_acid_DH_FMN"/>
</dbReference>
<dbReference type="InterPro" id="IPR013785">
    <property type="entry name" value="Aldolase_TIM"/>
</dbReference>
<sequence length="388" mass="43116">MNGVVNIEDLRKLAKKRLPKIAYDFIEGGTDDEVGLVTNEQAFRKARIVPRYLVDVSVRDQSTTLFGRTYSSPIGIAPTGLAGLFRRGADLMLAEAAREANVPFIMSGSSTGSIEDLGRIAPDHGWYQLYSAKDQSVSEDMIKRTADAGLKTLVFTVDVPEGSNRERNTRNGFGRPLRLSWKGKFEALRHPGWMLEWMRHGTPMFDNWLKYAPGKSADAVADFVGQQNRAPMTWKHVERYRQLWKGNFVLKGIMHPDDALRAWSLGVDGIMVSNHGGRQLDIAPSPLEVLPAIRDAVGDKMTVMFDGGIRRGMDAVVALCLGAKYCFVGRPTLYGVTAGGVTGAATALQIFRREIDLTMAQIGATKIADLGPHFMMWKDEEELRRNRR</sequence>
<dbReference type="InterPro" id="IPR008259">
    <property type="entry name" value="FMN_hydac_DH_AS"/>
</dbReference>
<name>A0A1T4RJ62_9HYPH</name>
<dbReference type="EMBL" id="FUWJ01000005">
    <property type="protein sequence ID" value="SKA16040.1"/>
    <property type="molecule type" value="Genomic_DNA"/>
</dbReference>
<dbReference type="AlphaFoldDB" id="A0A1T4RJ62"/>
<feature type="binding site" evidence="7">
    <location>
        <position position="275"/>
    </location>
    <ligand>
        <name>glyoxylate</name>
        <dbReference type="ChEBI" id="CHEBI:36655"/>
    </ligand>
</feature>
<feature type="binding site" evidence="7">
    <location>
        <begin position="306"/>
        <end position="310"/>
    </location>
    <ligand>
        <name>FMN</name>
        <dbReference type="ChEBI" id="CHEBI:58210"/>
    </ligand>
</feature>
<keyword evidence="2 7" id="KW-0285">Flavoprotein</keyword>
<comment type="cofactor">
    <cofactor evidence="1">
        <name>FMN</name>
        <dbReference type="ChEBI" id="CHEBI:58210"/>
    </cofactor>
</comment>
<organism evidence="9 10">
    <name type="scientific">Enhydrobacter aerosaccus</name>
    <dbReference type="NCBI Taxonomy" id="225324"/>
    <lineage>
        <taxon>Bacteria</taxon>
        <taxon>Pseudomonadati</taxon>
        <taxon>Pseudomonadota</taxon>
        <taxon>Alphaproteobacteria</taxon>
        <taxon>Hyphomicrobiales</taxon>
        <taxon>Enhydrobacter</taxon>
    </lineage>
</organism>
<evidence type="ECO:0000256" key="5">
    <source>
        <dbReference type="ARBA" id="ARBA00024042"/>
    </source>
</evidence>
<dbReference type="SUPFAM" id="SSF51395">
    <property type="entry name" value="FMN-linked oxidoreductases"/>
    <property type="match status" value="1"/>
</dbReference>
<dbReference type="PANTHER" id="PTHR10578:SF107">
    <property type="entry name" value="2-HYDROXYACID OXIDASE 1"/>
    <property type="match status" value="1"/>
</dbReference>
<protein>
    <submittedName>
        <fullName evidence="9">(S)-mandelate dehydrogenase</fullName>
    </submittedName>
</protein>
<evidence type="ECO:0000313" key="9">
    <source>
        <dbReference type="EMBL" id="SKA16040.1"/>
    </source>
</evidence>
<dbReference type="Proteomes" id="UP000190092">
    <property type="component" value="Unassembled WGS sequence"/>
</dbReference>
<feature type="domain" description="FMN hydroxy acid dehydrogenase" evidence="8">
    <location>
        <begin position="1"/>
        <end position="380"/>
    </location>
</feature>
<reference evidence="10" key="1">
    <citation type="submission" date="2017-02" db="EMBL/GenBank/DDBJ databases">
        <authorList>
            <person name="Varghese N."/>
            <person name="Submissions S."/>
        </authorList>
    </citation>
    <scope>NUCLEOTIDE SEQUENCE [LARGE SCALE GENOMIC DNA]</scope>
    <source>
        <strain evidence="10">ATCC 27094</strain>
    </source>
</reference>
<dbReference type="GO" id="GO:0010181">
    <property type="term" value="F:FMN binding"/>
    <property type="evidence" value="ECO:0007669"/>
    <property type="project" value="InterPro"/>
</dbReference>
<keyword evidence="4" id="KW-0560">Oxidoreductase</keyword>
<dbReference type="PIRSF" id="PIRSF000138">
    <property type="entry name" value="Al-hdrx_acd_dh"/>
    <property type="match status" value="1"/>
</dbReference>
<evidence type="ECO:0000256" key="6">
    <source>
        <dbReference type="PIRSR" id="PIRSR000138-1"/>
    </source>
</evidence>
<dbReference type="GO" id="GO:0009060">
    <property type="term" value="P:aerobic respiration"/>
    <property type="evidence" value="ECO:0007669"/>
    <property type="project" value="TreeGrafter"/>
</dbReference>
<evidence type="ECO:0000256" key="3">
    <source>
        <dbReference type="ARBA" id="ARBA00022643"/>
    </source>
</evidence>
<dbReference type="STRING" id="225324.SAMN02745126_03855"/>
<feature type="active site" description="Proton acceptor" evidence="6">
    <location>
        <position position="275"/>
    </location>
</feature>
<dbReference type="CDD" id="cd02809">
    <property type="entry name" value="alpha_hydroxyacid_oxid_FMN"/>
    <property type="match status" value="1"/>
</dbReference>
<evidence type="ECO:0000256" key="2">
    <source>
        <dbReference type="ARBA" id="ARBA00022630"/>
    </source>
</evidence>
<evidence type="ECO:0000256" key="4">
    <source>
        <dbReference type="ARBA" id="ARBA00023002"/>
    </source>
</evidence>
<dbReference type="PROSITE" id="PS51349">
    <property type="entry name" value="FMN_HYDROXY_ACID_DH_2"/>
    <property type="match status" value="1"/>
</dbReference>
<comment type="similarity">
    <text evidence="5">Belongs to the FMN-dependent alpha-hydroxy acid dehydrogenase family.</text>
</comment>
<feature type="binding site" evidence="7">
    <location>
        <begin position="78"/>
        <end position="80"/>
    </location>
    <ligand>
        <name>FMN</name>
        <dbReference type="ChEBI" id="CHEBI:58210"/>
    </ligand>
</feature>
<feature type="binding site" evidence="7">
    <location>
        <position position="165"/>
    </location>
    <ligand>
        <name>glyoxylate</name>
        <dbReference type="ChEBI" id="CHEBI:36655"/>
    </ligand>
</feature>
<dbReference type="PROSITE" id="PS00557">
    <property type="entry name" value="FMN_HYDROXY_ACID_DH_1"/>
    <property type="match status" value="1"/>
</dbReference>
<feature type="binding site" evidence="7">
    <location>
        <position position="128"/>
    </location>
    <ligand>
        <name>FMN</name>
        <dbReference type="ChEBI" id="CHEBI:58210"/>
    </ligand>
</feature>
<accession>A0A1T4RJ62</accession>
<evidence type="ECO:0000259" key="8">
    <source>
        <dbReference type="PROSITE" id="PS51349"/>
    </source>
</evidence>
<gene>
    <name evidence="9" type="ORF">SAMN02745126_03855</name>
</gene>
<keyword evidence="10" id="KW-1185">Reference proteome</keyword>
<feature type="binding site" evidence="7">
    <location>
        <position position="273"/>
    </location>
    <ligand>
        <name>FMN</name>
        <dbReference type="ChEBI" id="CHEBI:58210"/>
    </ligand>
</feature>
<feature type="binding site" evidence="7">
    <location>
        <position position="156"/>
    </location>
    <ligand>
        <name>FMN</name>
        <dbReference type="ChEBI" id="CHEBI:58210"/>
    </ligand>
</feature>
<evidence type="ECO:0000256" key="7">
    <source>
        <dbReference type="PIRSR" id="PIRSR000138-2"/>
    </source>
</evidence>
<dbReference type="GO" id="GO:0005886">
    <property type="term" value="C:plasma membrane"/>
    <property type="evidence" value="ECO:0007669"/>
    <property type="project" value="TreeGrafter"/>
</dbReference>
<dbReference type="RefSeq" id="WP_085935539.1">
    <property type="nucleotide sequence ID" value="NZ_FUWJ01000005.1"/>
</dbReference>
<proteinExistence type="inferred from homology"/>
<feature type="binding site" evidence="7">
    <location>
        <position position="278"/>
    </location>
    <ligand>
        <name>glyoxylate</name>
        <dbReference type="ChEBI" id="CHEBI:36655"/>
    </ligand>
</feature>
<dbReference type="OrthoDB" id="9770452at2"/>
<dbReference type="InterPro" id="IPR037396">
    <property type="entry name" value="FMN_HAD"/>
</dbReference>
<keyword evidence="3 7" id="KW-0288">FMN</keyword>
<feature type="binding site" evidence="7">
    <location>
        <begin position="329"/>
        <end position="330"/>
    </location>
    <ligand>
        <name>FMN</name>
        <dbReference type="ChEBI" id="CHEBI:58210"/>
    </ligand>
</feature>
<dbReference type="PANTHER" id="PTHR10578">
    <property type="entry name" value="S -2-HYDROXY-ACID OXIDASE-RELATED"/>
    <property type="match status" value="1"/>
</dbReference>
<dbReference type="GO" id="GO:0004459">
    <property type="term" value="F:L-lactate dehydrogenase (NAD+) activity"/>
    <property type="evidence" value="ECO:0007669"/>
    <property type="project" value="TreeGrafter"/>
</dbReference>
<feature type="binding site" evidence="7">
    <location>
        <position position="107"/>
    </location>
    <ligand>
        <name>FMN</name>
        <dbReference type="ChEBI" id="CHEBI:58210"/>
    </ligand>
</feature>
<feature type="binding site" evidence="7">
    <location>
        <position position="251"/>
    </location>
    <ligand>
        <name>FMN</name>
        <dbReference type="ChEBI" id="CHEBI:58210"/>
    </ligand>
</feature>
<dbReference type="Pfam" id="PF01070">
    <property type="entry name" value="FMN_dh"/>
    <property type="match status" value="1"/>
</dbReference>
<dbReference type="InterPro" id="IPR000262">
    <property type="entry name" value="FMN-dep_DH"/>
</dbReference>
<evidence type="ECO:0000256" key="1">
    <source>
        <dbReference type="ARBA" id="ARBA00001917"/>
    </source>
</evidence>
<dbReference type="FunFam" id="3.20.20.70:FF:000029">
    <property type="entry name" value="L-lactate dehydrogenase"/>
    <property type="match status" value="1"/>
</dbReference>
<dbReference type="Gene3D" id="3.20.20.70">
    <property type="entry name" value="Aldolase class I"/>
    <property type="match status" value="1"/>
</dbReference>
<feature type="binding site" evidence="7">
    <location>
        <position position="130"/>
    </location>
    <ligand>
        <name>FMN</name>
        <dbReference type="ChEBI" id="CHEBI:58210"/>
    </ligand>
</feature>